<dbReference type="Proteomes" id="UP000017559">
    <property type="component" value="Unassembled WGS sequence"/>
</dbReference>
<feature type="compositionally biased region" description="Basic and acidic residues" evidence="1">
    <location>
        <begin position="12"/>
        <end position="27"/>
    </location>
</feature>
<feature type="region of interest" description="Disordered" evidence="1">
    <location>
        <begin position="1"/>
        <end position="27"/>
    </location>
</feature>
<evidence type="ECO:0000313" key="3">
    <source>
        <dbReference type="Proteomes" id="UP000017559"/>
    </source>
</evidence>
<sequence>MQFATEEEEEFVDKYEDMKQGAGDPGKDYRVLRQQGETQEEHIKKLEETVQYLISKLNKQSIAVANTQEEQE</sequence>
<gene>
    <name evidence="2" type="ORF">Moror_13490</name>
</gene>
<organism evidence="2 3">
    <name type="scientific">Moniliophthora roreri (strain MCA 2997)</name>
    <name type="common">Cocoa frosty pod rot fungus</name>
    <name type="synonym">Crinipellis roreri</name>
    <dbReference type="NCBI Taxonomy" id="1381753"/>
    <lineage>
        <taxon>Eukaryota</taxon>
        <taxon>Fungi</taxon>
        <taxon>Dikarya</taxon>
        <taxon>Basidiomycota</taxon>
        <taxon>Agaricomycotina</taxon>
        <taxon>Agaricomycetes</taxon>
        <taxon>Agaricomycetidae</taxon>
        <taxon>Agaricales</taxon>
        <taxon>Marasmiineae</taxon>
        <taxon>Marasmiaceae</taxon>
        <taxon>Moniliophthora</taxon>
    </lineage>
</organism>
<evidence type="ECO:0000313" key="2">
    <source>
        <dbReference type="EMBL" id="ESK83861.1"/>
    </source>
</evidence>
<proteinExistence type="predicted"/>
<protein>
    <submittedName>
        <fullName evidence="2">Uncharacterized protein</fullName>
    </submittedName>
</protein>
<dbReference type="KEGG" id="mrr:Moror_13490"/>
<evidence type="ECO:0000256" key="1">
    <source>
        <dbReference type="SAM" id="MobiDB-lite"/>
    </source>
</evidence>
<name>V2WTH3_MONRO</name>
<dbReference type="AlphaFoldDB" id="V2WTH3"/>
<feature type="compositionally biased region" description="Acidic residues" evidence="1">
    <location>
        <begin position="1"/>
        <end position="11"/>
    </location>
</feature>
<keyword evidence="3" id="KW-1185">Reference proteome</keyword>
<comment type="caution">
    <text evidence="2">The sequence shown here is derived from an EMBL/GenBank/DDBJ whole genome shotgun (WGS) entry which is preliminary data.</text>
</comment>
<dbReference type="EMBL" id="AWSO01001430">
    <property type="protein sequence ID" value="ESK83861.1"/>
    <property type="molecule type" value="Genomic_DNA"/>
</dbReference>
<reference evidence="2 3" key="1">
    <citation type="journal article" date="2014" name="BMC Genomics">
        <title>Genome and secretome analysis of the hemibiotrophic fungal pathogen, Moniliophthora roreri, which causes frosty pod rot disease of cacao: mechanisms of the biotrophic and necrotrophic phases.</title>
        <authorList>
            <person name="Meinhardt L.W."/>
            <person name="Costa G.G.L."/>
            <person name="Thomazella D.P.T."/>
            <person name="Teixeira P.J.P.L."/>
            <person name="Carazzolle M.F."/>
            <person name="Schuster S.C."/>
            <person name="Carlson J.E."/>
            <person name="Guiltinan M.J."/>
            <person name="Mieczkowski P."/>
            <person name="Farmer A."/>
            <person name="Ramaraj T."/>
            <person name="Crozier J."/>
            <person name="Davis R.E."/>
            <person name="Shao J."/>
            <person name="Melnick R.L."/>
            <person name="Pereira G.A.G."/>
            <person name="Bailey B.A."/>
        </authorList>
    </citation>
    <scope>NUCLEOTIDE SEQUENCE [LARGE SCALE GENOMIC DNA]</scope>
    <source>
        <strain evidence="2 3">MCA 2997</strain>
    </source>
</reference>
<accession>V2WTH3</accession>
<dbReference type="HOGENOM" id="CLU_2776512_0_0_1"/>